<feature type="coiled-coil region" evidence="1">
    <location>
        <begin position="258"/>
        <end position="285"/>
    </location>
</feature>
<dbReference type="EMBL" id="CP059075">
    <property type="protein sequence ID" value="QRE03510.1"/>
    <property type="molecule type" value="Genomic_DNA"/>
</dbReference>
<sequence>MGKQIVFRLTEKRTPASWCISGGFAIKEGKGRKLINYYPGSDSHFVEDQTSDIPAQEVVFTYNDILSDPATEIVVDEDNKSLVSYLKAHPFFNERYKIHDEEELSKEKSANYDKISEAFSLIQESDEFKIQAIAIAILGMEAYGWSAAKCSATLKETATKNPDVIISKANSDNYESFLLSALAFGVGIVKEDVTGNEVIWNDNTQGVILRLAKGENGIEKLGDMLSDANNKTVLQEIGIRMKKYEKTSTEKGLATEDFAKVKIVVNEQARQIEELKAQLALASSKQIEGVTVTNYETVEPTKKLTLEEAQKAYIEQEKKDLPPAQKNNLDWILSKLNK</sequence>
<dbReference type="Proteomes" id="UP000596329">
    <property type="component" value="Chromosome"/>
</dbReference>
<accession>A0A7U2NEE8</accession>
<name>A0A7U2NEE8_FLAPS</name>
<proteinExistence type="predicted"/>
<keyword evidence="1" id="KW-0175">Coiled coil</keyword>
<reference evidence="2 3" key="1">
    <citation type="submission" date="2020-07" db="EMBL/GenBank/DDBJ databases">
        <title>Genomic characterization of Flavobacterium psychrophilum strains.</title>
        <authorList>
            <person name="Castillo D."/>
            <person name="Jorgensen J."/>
            <person name="Middelboe M."/>
        </authorList>
    </citation>
    <scope>NUCLEOTIDE SEQUENCE [LARGE SCALE GENOMIC DNA]</scope>
    <source>
        <strain evidence="2 3">FPS-R7</strain>
    </source>
</reference>
<dbReference type="RefSeq" id="WP_203095805.1">
    <property type="nucleotide sequence ID" value="NZ_CP059075.1"/>
</dbReference>
<evidence type="ECO:0000313" key="3">
    <source>
        <dbReference type="Proteomes" id="UP000596329"/>
    </source>
</evidence>
<dbReference type="AlphaFoldDB" id="A0A7U2NEE8"/>
<protein>
    <submittedName>
        <fullName evidence="2">Uncharacterized protein</fullName>
    </submittedName>
</protein>
<organism evidence="2 3">
    <name type="scientific">Flavobacterium psychrophilum</name>
    <dbReference type="NCBI Taxonomy" id="96345"/>
    <lineage>
        <taxon>Bacteria</taxon>
        <taxon>Pseudomonadati</taxon>
        <taxon>Bacteroidota</taxon>
        <taxon>Flavobacteriia</taxon>
        <taxon>Flavobacteriales</taxon>
        <taxon>Flavobacteriaceae</taxon>
        <taxon>Flavobacterium</taxon>
    </lineage>
</organism>
<evidence type="ECO:0000256" key="1">
    <source>
        <dbReference type="SAM" id="Coils"/>
    </source>
</evidence>
<gene>
    <name evidence="2" type="ORF">H0H26_11560</name>
</gene>
<evidence type="ECO:0000313" key="2">
    <source>
        <dbReference type="EMBL" id="QRE03510.1"/>
    </source>
</evidence>